<dbReference type="CDD" id="cd00143">
    <property type="entry name" value="PP2Cc"/>
    <property type="match status" value="1"/>
</dbReference>
<gene>
    <name evidence="2" type="ORF">LVIROSA_LOCUS39882</name>
</gene>
<dbReference type="InterPro" id="IPR001932">
    <property type="entry name" value="PPM-type_phosphatase-like_dom"/>
</dbReference>
<proteinExistence type="predicted"/>
<dbReference type="SUPFAM" id="SSF81606">
    <property type="entry name" value="PP2C-like"/>
    <property type="match status" value="1"/>
</dbReference>
<dbReference type="Pfam" id="PF00481">
    <property type="entry name" value="PP2C"/>
    <property type="match status" value="1"/>
</dbReference>
<dbReference type="AlphaFoldDB" id="A0AAU9PWW0"/>
<dbReference type="InterPro" id="IPR036457">
    <property type="entry name" value="PPM-type-like_dom_sf"/>
</dbReference>
<dbReference type="EMBL" id="CAKMRJ010005850">
    <property type="protein sequence ID" value="CAH1454724.1"/>
    <property type="molecule type" value="Genomic_DNA"/>
</dbReference>
<feature type="domain" description="PPM-type phosphatase" evidence="1">
    <location>
        <begin position="1"/>
        <end position="179"/>
    </location>
</feature>
<evidence type="ECO:0000259" key="1">
    <source>
        <dbReference type="PROSITE" id="PS51746"/>
    </source>
</evidence>
<name>A0AAU9PWW0_9ASTR</name>
<protein>
    <recommendedName>
        <fullName evidence="1">PPM-type phosphatase domain-containing protein</fullName>
    </recommendedName>
</protein>
<evidence type="ECO:0000313" key="2">
    <source>
        <dbReference type="EMBL" id="CAH1454724.1"/>
    </source>
</evidence>
<dbReference type="Gene3D" id="3.60.40.10">
    <property type="entry name" value="PPM-type phosphatase domain"/>
    <property type="match status" value="2"/>
</dbReference>
<dbReference type="GO" id="GO:0004722">
    <property type="term" value="F:protein serine/threonine phosphatase activity"/>
    <property type="evidence" value="ECO:0007669"/>
    <property type="project" value="InterPro"/>
</dbReference>
<dbReference type="PANTHER" id="PTHR47992">
    <property type="entry name" value="PROTEIN PHOSPHATASE"/>
    <property type="match status" value="1"/>
</dbReference>
<evidence type="ECO:0000313" key="3">
    <source>
        <dbReference type="Proteomes" id="UP001157418"/>
    </source>
</evidence>
<dbReference type="PROSITE" id="PS51746">
    <property type="entry name" value="PPM_2"/>
    <property type="match status" value="1"/>
</dbReference>
<reference evidence="2 3" key="1">
    <citation type="submission" date="2022-01" db="EMBL/GenBank/DDBJ databases">
        <authorList>
            <person name="Xiong W."/>
            <person name="Schranz E."/>
        </authorList>
    </citation>
    <scope>NUCLEOTIDE SEQUENCE [LARGE SCALE GENOMIC DNA]</scope>
</reference>
<dbReference type="Proteomes" id="UP001157418">
    <property type="component" value="Unassembled WGS sequence"/>
</dbReference>
<accession>A0AAU9PWW0</accession>
<sequence>MWDSKSSVATCVSCCLVGVVYHQTLFVANLRDLRVVLGRKSVNGGGVVNAVRLSTEHNANLKSVSRLIGDVYMKHARYNKEPIVAKFILPEPMVMSIMSATPTILSHPIEAYDSFLIFAFDGLWEHLTNEEAVDIVHRSPHPGIAKRLVKVALQEAAKKREMRYWDLQVHPMMVMSLFEVLH</sequence>
<comment type="caution">
    <text evidence="2">The sequence shown here is derived from an EMBL/GenBank/DDBJ whole genome shotgun (WGS) entry which is preliminary data.</text>
</comment>
<organism evidence="2 3">
    <name type="scientific">Lactuca virosa</name>
    <dbReference type="NCBI Taxonomy" id="75947"/>
    <lineage>
        <taxon>Eukaryota</taxon>
        <taxon>Viridiplantae</taxon>
        <taxon>Streptophyta</taxon>
        <taxon>Embryophyta</taxon>
        <taxon>Tracheophyta</taxon>
        <taxon>Spermatophyta</taxon>
        <taxon>Magnoliopsida</taxon>
        <taxon>eudicotyledons</taxon>
        <taxon>Gunneridae</taxon>
        <taxon>Pentapetalae</taxon>
        <taxon>asterids</taxon>
        <taxon>campanulids</taxon>
        <taxon>Asterales</taxon>
        <taxon>Asteraceae</taxon>
        <taxon>Cichorioideae</taxon>
        <taxon>Cichorieae</taxon>
        <taxon>Lactucinae</taxon>
        <taxon>Lactuca</taxon>
    </lineage>
</organism>
<dbReference type="InterPro" id="IPR015655">
    <property type="entry name" value="PP2C"/>
</dbReference>
<keyword evidence="3" id="KW-1185">Reference proteome</keyword>